<evidence type="ECO:0000313" key="1">
    <source>
        <dbReference type="EMBL" id="RRR66043.1"/>
    </source>
</evidence>
<name>A0A426TRF2_9CHLR</name>
<comment type="caution">
    <text evidence="1">The sequence shown here is derived from an EMBL/GenBank/DDBJ whole genome shotgun (WGS) entry which is preliminary data.</text>
</comment>
<dbReference type="EMBL" id="RSAS01000889">
    <property type="protein sequence ID" value="RRR66043.1"/>
    <property type="molecule type" value="Genomic_DNA"/>
</dbReference>
<dbReference type="InterPro" id="IPR029060">
    <property type="entry name" value="PIN-like_dom_sf"/>
</dbReference>
<gene>
    <name evidence="1" type="ORF">EI684_21490</name>
</gene>
<reference evidence="1 2" key="1">
    <citation type="submission" date="2018-12" db="EMBL/GenBank/DDBJ databases">
        <title>Genome Sequence of Candidatus Viridilinea halotolerans isolated from saline sulfide-rich spring.</title>
        <authorList>
            <person name="Grouzdev D.S."/>
            <person name="Burganskaya E.I."/>
            <person name="Krutkina M.S."/>
            <person name="Sukhacheva M.V."/>
            <person name="Gorlenko V.M."/>
        </authorList>
    </citation>
    <scope>NUCLEOTIDE SEQUENCE [LARGE SCALE GENOMIC DNA]</scope>
    <source>
        <strain evidence="1">Chok-6</strain>
    </source>
</reference>
<proteinExistence type="predicted"/>
<evidence type="ECO:0000313" key="2">
    <source>
        <dbReference type="Proteomes" id="UP000280307"/>
    </source>
</evidence>
<dbReference type="Proteomes" id="UP000280307">
    <property type="component" value="Unassembled WGS sequence"/>
</dbReference>
<accession>A0A426TRF2</accession>
<dbReference type="SUPFAM" id="SSF88723">
    <property type="entry name" value="PIN domain-like"/>
    <property type="match status" value="1"/>
</dbReference>
<dbReference type="AlphaFoldDB" id="A0A426TRF2"/>
<sequence length="69" mass="7975">MSVKVLVDTNVLVYAYDRAEPQKQQQAIMLLDLLVQQDLGALTTQILAEFFVTVTRVIWSWSSRRSINY</sequence>
<organism evidence="1 2">
    <name type="scientific">Candidatus Viridilinea halotolerans</name>
    <dbReference type="NCBI Taxonomy" id="2491704"/>
    <lineage>
        <taxon>Bacteria</taxon>
        <taxon>Bacillati</taxon>
        <taxon>Chloroflexota</taxon>
        <taxon>Chloroflexia</taxon>
        <taxon>Chloroflexales</taxon>
        <taxon>Chloroflexineae</taxon>
        <taxon>Oscillochloridaceae</taxon>
        <taxon>Candidatus Viridilinea</taxon>
    </lineage>
</organism>
<protein>
    <recommendedName>
        <fullName evidence="3">PIN domain-containing protein</fullName>
    </recommendedName>
</protein>
<evidence type="ECO:0008006" key="3">
    <source>
        <dbReference type="Google" id="ProtNLM"/>
    </source>
</evidence>